<keyword evidence="3 6" id="KW-0378">Hydrolase</keyword>
<dbReference type="GO" id="GO:0036311">
    <property type="term" value="F:chitin disaccharide deacetylase activity"/>
    <property type="evidence" value="ECO:0007669"/>
    <property type="project" value="UniProtKB-EC"/>
</dbReference>
<evidence type="ECO:0000256" key="4">
    <source>
        <dbReference type="ARBA" id="ARBA00022842"/>
    </source>
</evidence>
<evidence type="ECO:0000256" key="1">
    <source>
        <dbReference type="ARBA" id="ARBA00001946"/>
    </source>
</evidence>
<dbReference type="PANTHER" id="PTHR31609:SF1">
    <property type="entry name" value="CARBOHYDRATE DEACETYLASE"/>
    <property type="match status" value="1"/>
</dbReference>
<gene>
    <name evidence="6" type="primary">chbG</name>
    <name evidence="6" type="ORF">CI610_01580</name>
</gene>
<dbReference type="EC" id="3.5.1.105" evidence="6"/>
<dbReference type="InterPro" id="IPR006879">
    <property type="entry name" value="YdjC-like"/>
</dbReference>
<dbReference type="AlphaFoldDB" id="A0A2H9T8D5"/>
<dbReference type="PANTHER" id="PTHR31609">
    <property type="entry name" value="YDJC DEACETYLASE FAMILY MEMBER"/>
    <property type="match status" value="1"/>
</dbReference>
<evidence type="ECO:0000313" key="6">
    <source>
        <dbReference type="EMBL" id="PJE79449.1"/>
    </source>
</evidence>
<dbReference type="GO" id="GO:0046872">
    <property type="term" value="F:metal ion binding"/>
    <property type="evidence" value="ECO:0007669"/>
    <property type="project" value="UniProtKB-KW"/>
</dbReference>
<dbReference type="Pfam" id="PF04794">
    <property type="entry name" value="YdjC"/>
    <property type="match status" value="1"/>
</dbReference>
<keyword evidence="2" id="KW-0479">Metal-binding</keyword>
<reference evidence="6" key="1">
    <citation type="journal article" date="2017" name="Appl. Environ. Microbiol.">
        <title>Molecular characterization of an Endozoicomonas-like organism causing infection in king scallop Pecten maximus L.</title>
        <authorList>
            <person name="Cano I."/>
            <person name="van Aerle R."/>
            <person name="Ross S."/>
            <person name="Verner-Jeffreys D.W."/>
            <person name="Paley R.K."/>
            <person name="Rimmer G."/>
            <person name="Ryder D."/>
            <person name="Hooper P."/>
            <person name="Stone D."/>
            <person name="Feist S.W."/>
        </authorList>
    </citation>
    <scope>NUCLEOTIDE SEQUENCE</scope>
</reference>
<dbReference type="GO" id="GO:0019213">
    <property type="term" value="F:deacetylase activity"/>
    <property type="evidence" value="ECO:0007669"/>
    <property type="project" value="TreeGrafter"/>
</dbReference>
<dbReference type="GO" id="GO:0005975">
    <property type="term" value="P:carbohydrate metabolic process"/>
    <property type="evidence" value="ECO:0007669"/>
    <property type="project" value="InterPro"/>
</dbReference>
<dbReference type="EMBL" id="NSIT01000068">
    <property type="protein sequence ID" value="PJE79449.1"/>
    <property type="molecule type" value="Genomic_DNA"/>
</dbReference>
<name>A0A2H9T8D5_9ZZZZ</name>
<dbReference type="InterPro" id="IPR011330">
    <property type="entry name" value="Glyco_hydro/deAcase_b/a-brl"/>
</dbReference>
<comment type="cofactor">
    <cofactor evidence="1">
        <name>Mg(2+)</name>
        <dbReference type="ChEBI" id="CHEBI:18420"/>
    </cofactor>
</comment>
<protein>
    <submittedName>
        <fullName evidence="6">Chitooligosaccharide deacetylase ChbG</fullName>
        <ecNumber evidence="6">3.5.1.105</ecNumber>
    </submittedName>
</protein>
<sequence length="273" mass="30547">MKRITFCADDYGMYPAVSDAILALAENDRIHGTACMVTAAHWASSVDALRFFDKACQKERRNFDVGLHLNMTEGIGLTPFFRDGYPKIGKLLLRTHLHGLSVDAVKDEVRAQLDRFCEQYGRMPDYIDGHQYVHHLPIIRDVVEEIMIASGIGWVRSVYPLMGCRGLKSEVIVRSGAKFFRRQIMQAGIKTNSAFSGIYSFNPQNSYRLLVQGWLQVLPDGGLVVCHPSYPSGKGKVDHGCARAHEFDYLSSHAFAEDCRVCSIKLTAQGSIQ</sequence>
<evidence type="ECO:0000256" key="3">
    <source>
        <dbReference type="ARBA" id="ARBA00022801"/>
    </source>
</evidence>
<evidence type="ECO:0000256" key="5">
    <source>
        <dbReference type="ARBA" id="ARBA00023277"/>
    </source>
</evidence>
<proteinExistence type="predicted"/>
<keyword evidence="4" id="KW-0460">Magnesium</keyword>
<dbReference type="CDD" id="cd10807">
    <property type="entry name" value="YdjC_like_3"/>
    <property type="match status" value="1"/>
</dbReference>
<keyword evidence="5" id="KW-0119">Carbohydrate metabolism</keyword>
<evidence type="ECO:0000256" key="2">
    <source>
        <dbReference type="ARBA" id="ARBA00022723"/>
    </source>
</evidence>
<dbReference type="Gene3D" id="3.20.20.370">
    <property type="entry name" value="Glycoside hydrolase/deacetylase"/>
    <property type="match status" value="1"/>
</dbReference>
<accession>A0A2H9T8D5</accession>
<organism evidence="6">
    <name type="scientific">invertebrate metagenome</name>
    <dbReference type="NCBI Taxonomy" id="1711999"/>
    <lineage>
        <taxon>unclassified sequences</taxon>
        <taxon>metagenomes</taxon>
        <taxon>organismal metagenomes</taxon>
    </lineage>
</organism>
<comment type="caution">
    <text evidence="6">The sequence shown here is derived from an EMBL/GenBank/DDBJ whole genome shotgun (WGS) entry which is preliminary data.</text>
</comment>
<dbReference type="SUPFAM" id="SSF88713">
    <property type="entry name" value="Glycoside hydrolase/deacetylase"/>
    <property type="match status" value="1"/>
</dbReference>